<dbReference type="Pfam" id="PF07730">
    <property type="entry name" value="HisKA_3"/>
    <property type="match status" value="1"/>
</dbReference>
<evidence type="ECO:0000313" key="11">
    <source>
        <dbReference type="EMBL" id="MCP2177214.1"/>
    </source>
</evidence>
<dbReference type="Proteomes" id="UP001206895">
    <property type="component" value="Unassembled WGS sequence"/>
</dbReference>
<evidence type="ECO:0000259" key="10">
    <source>
        <dbReference type="Pfam" id="PF07730"/>
    </source>
</evidence>
<dbReference type="SUPFAM" id="SSF55874">
    <property type="entry name" value="ATPase domain of HSP90 chaperone/DNA topoisomerase II/histidine kinase"/>
    <property type="match status" value="1"/>
</dbReference>
<keyword evidence="6 11" id="KW-0418">Kinase</keyword>
<sequence length="419" mass="44667">MGGRSTVVDMMIGQREWDEVMARVRQTQLVSDPTVVAFVGRRVNILFTVIALIMFAVAWPTLPLTHSVMPILLPVVAALATLPLMLAWANPLLGWGISITSSILIGLFFDRVHGWQWTIQVVHIIVLLVLSVMLCLRGPVRWIALYWLCTLVAFVGATPPGATAGWAVGVTMLFVTCWLLRVLLRSRRELAHETELKDVAASRTAVLAERTRIARDLHDVVAHRMSVVVVAAQTARFRVDGVTPAADAEFQAIAVMAREALDEVRQMLGVLRVDGEVSTQAPNPGVADIADIVEATRGAGIVVDLRLIGGAPETVNEAVGLTAYRIVQECLANATRHAPGARIDVEVAIDESAVRVTVVNLLVEVAGEKESSGGHGIPGMAERAAAVGGALVAGPDGVGAFRVSAMLPTRVPVADVAIG</sequence>
<comment type="caution">
    <text evidence="11">The sequence shown here is derived from an EMBL/GenBank/DDBJ whole genome shotgun (WGS) entry which is preliminary data.</text>
</comment>
<keyword evidence="3" id="KW-0597">Phosphoprotein</keyword>
<name>A0ABT1HGA0_9NOCA</name>
<feature type="transmembrane region" description="Helical" evidence="9">
    <location>
        <begin position="92"/>
        <end position="109"/>
    </location>
</feature>
<keyword evidence="7" id="KW-0067">ATP-binding</keyword>
<evidence type="ECO:0000256" key="7">
    <source>
        <dbReference type="ARBA" id="ARBA00022840"/>
    </source>
</evidence>
<reference evidence="11 12" key="1">
    <citation type="submission" date="2022-06" db="EMBL/GenBank/DDBJ databases">
        <title>Genomic Encyclopedia of Archaeal and Bacterial Type Strains, Phase II (KMG-II): from individual species to whole genera.</title>
        <authorList>
            <person name="Goeker M."/>
        </authorList>
    </citation>
    <scope>NUCLEOTIDE SEQUENCE [LARGE SCALE GENOMIC DNA]</scope>
    <source>
        <strain evidence="11 12">DSM 44693</strain>
    </source>
</reference>
<keyword evidence="5" id="KW-0547">Nucleotide-binding</keyword>
<dbReference type="Gene3D" id="3.30.565.10">
    <property type="entry name" value="Histidine kinase-like ATPase, C-terminal domain"/>
    <property type="match status" value="1"/>
</dbReference>
<dbReference type="Gene3D" id="1.20.5.1930">
    <property type="match status" value="1"/>
</dbReference>
<evidence type="ECO:0000256" key="9">
    <source>
        <dbReference type="SAM" id="Phobius"/>
    </source>
</evidence>
<feature type="domain" description="Signal transduction histidine kinase subgroup 3 dimerisation and phosphoacceptor" evidence="10">
    <location>
        <begin position="209"/>
        <end position="273"/>
    </location>
</feature>
<keyword evidence="9" id="KW-0472">Membrane</keyword>
<feature type="transmembrane region" description="Helical" evidence="9">
    <location>
        <begin position="43"/>
        <end position="62"/>
    </location>
</feature>
<organism evidence="11 12">
    <name type="scientific">Williamsia maris</name>
    <dbReference type="NCBI Taxonomy" id="72806"/>
    <lineage>
        <taxon>Bacteria</taxon>
        <taxon>Bacillati</taxon>
        <taxon>Actinomycetota</taxon>
        <taxon>Actinomycetes</taxon>
        <taxon>Mycobacteriales</taxon>
        <taxon>Nocardiaceae</taxon>
        <taxon>Williamsia</taxon>
    </lineage>
</organism>
<dbReference type="InterPro" id="IPR036890">
    <property type="entry name" value="HATPase_C_sf"/>
</dbReference>
<evidence type="ECO:0000256" key="1">
    <source>
        <dbReference type="ARBA" id="ARBA00000085"/>
    </source>
</evidence>
<feature type="transmembrane region" description="Helical" evidence="9">
    <location>
        <begin position="143"/>
        <end position="160"/>
    </location>
</feature>
<keyword evidence="4" id="KW-0808">Transferase</keyword>
<feature type="transmembrane region" description="Helical" evidence="9">
    <location>
        <begin position="166"/>
        <end position="184"/>
    </location>
</feature>
<dbReference type="EMBL" id="JAMTCJ010000003">
    <property type="protein sequence ID" value="MCP2177214.1"/>
    <property type="molecule type" value="Genomic_DNA"/>
</dbReference>
<evidence type="ECO:0000256" key="5">
    <source>
        <dbReference type="ARBA" id="ARBA00022741"/>
    </source>
</evidence>
<protein>
    <recommendedName>
        <fullName evidence="2">histidine kinase</fullName>
        <ecNumber evidence="2">2.7.13.3</ecNumber>
    </recommendedName>
</protein>
<dbReference type="GO" id="GO:0016301">
    <property type="term" value="F:kinase activity"/>
    <property type="evidence" value="ECO:0007669"/>
    <property type="project" value="UniProtKB-KW"/>
</dbReference>
<dbReference type="CDD" id="cd16917">
    <property type="entry name" value="HATPase_UhpB-NarQ-NarX-like"/>
    <property type="match status" value="1"/>
</dbReference>
<evidence type="ECO:0000313" key="12">
    <source>
        <dbReference type="Proteomes" id="UP001206895"/>
    </source>
</evidence>
<keyword evidence="12" id="KW-1185">Reference proteome</keyword>
<keyword evidence="9" id="KW-1133">Transmembrane helix</keyword>
<keyword evidence="8" id="KW-0902">Two-component regulatory system</keyword>
<dbReference type="InterPro" id="IPR050482">
    <property type="entry name" value="Sensor_HK_TwoCompSys"/>
</dbReference>
<proteinExistence type="predicted"/>
<keyword evidence="9" id="KW-0812">Transmembrane</keyword>
<dbReference type="InterPro" id="IPR011712">
    <property type="entry name" value="Sig_transdc_His_kin_sub3_dim/P"/>
</dbReference>
<comment type="catalytic activity">
    <reaction evidence="1">
        <text>ATP + protein L-histidine = ADP + protein N-phospho-L-histidine.</text>
        <dbReference type="EC" id="2.7.13.3"/>
    </reaction>
</comment>
<evidence type="ECO:0000256" key="8">
    <source>
        <dbReference type="ARBA" id="ARBA00023012"/>
    </source>
</evidence>
<evidence type="ECO:0000256" key="6">
    <source>
        <dbReference type="ARBA" id="ARBA00022777"/>
    </source>
</evidence>
<feature type="transmembrane region" description="Helical" evidence="9">
    <location>
        <begin position="115"/>
        <end position="136"/>
    </location>
</feature>
<dbReference type="EC" id="2.7.13.3" evidence="2"/>
<dbReference type="PANTHER" id="PTHR24421">
    <property type="entry name" value="NITRATE/NITRITE SENSOR PROTEIN NARX-RELATED"/>
    <property type="match status" value="1"/>
</dbReference>
<accession>A0ABT1HGA0</accession>
<dbReference type="PANTHER" id="PTHR24421:SF10">
    <property type="entry name" value="NITRATE_NITRITE SENSOR PROTEIN NARQ"/>
    <property type="match status" value="1"/>
</dbReference>
<evidence type="ECO:0000256" key="3">
    <source>
        <dbReference type="ARBA" id="ARBA00022553"/>
    </source>
</evidence>
<evidence type="ECO:0000256" key="4">
    <source>
        <dbReference type="ARBA" id="ARBA00022679"/>
    </source>
</evidence>
<gene>
    <name evidence="11" type="ORF">LX13_003042</name>
</gene>
<evidence type="ECO:0000256" key="2">
    <source>
        <dbReference type="ARBA" id="ARBA00012438"/>
    </source>
</evidence>
<feature type="transmembrane region" description="Helical" evidence="9">
    <location>
        <begin position="68"/>
        <end position="85"/>
    </location>
</feature>